<dbReference type="eggNOG" id="ENOG50330SA">
    <property type="taxonomic scope" value="Bacteria"/>
</dbReference>
<name>C0VYJ0_9ACTO</name>
<comment type="caution">
    <text evidence="4">The sequence shown here is derived from an EMBL/GenBank/DDBJ whole genome shotgun (WGS) entry which is preliminary data.</text>
</comment>
<evidence type="ECO:0000313" key="5">
    <source>
        <dbReference type="Proteomes" id="UP000010301"/>
    </source>
</evidence>
<keyword evidence="2" id="KW-0472">Membrane</keyword>
<feature type="compositionally biased region" description="Basic and acidic residues" evidence="1">
    <location>
        <begin position="76"/>
        <end position="113"/>
    </location>
</feature>
<organism evidence="4 5">
    <name type="scientific">Gleimia coleocanis DSM 15436</name>
    <dbReference type="NCBI Taxonomy" id="525245"/>
    <lineage>
        <taxon>Bacteria</taxon>
        <taxon>Bacillati</taxon>
        <taxon>Actinomycetota</taxon>
        <taxon>Actinomycetes</taxon>
        <taxon>Actinomycetales</taxon>
        <taxon>Actinomycetaceae</taxon>
        <taxon>Gleimia</taxon>
    </lineage>
</organism>
<dbReference type="OrthoDB" id="3268922at2"/>
<dbReference type="PANTHER" id="PTHR33392">
    <property type="entry name" value="POLYISOPRENYL-TEICHOIC ACID--PEPTIDOGLYCAN TEICHOIC ACID TRANSFERASE TAGU"/>
    <property type="match status" value="1"/>
</dbReference>
<dbReference type="Proteomes" id="UP000010301">
    <property type="component" value="Unassembled WGS sequence"/>
</dbReference>
<sequence>MNTQYPEDEFDEAGKLYPVGAYRQAPSKWKAVVPFLLVLVFAPILAWATVSLLTAGTTTEQAAQQSTQATQAKQQETAEKEATQKVEETAKPEEKPAEETKPVEKKPAEEKPAEQANKAAAVQVLNGTGVNGLAGGAVGKLQAAGFSNLAPDNAVGWQTEVSTVYFKPGNEATAKEVATTLGIGNVLESDQSTGDVTVILKGDYQP</sequence>
<evidence type="ECO:0000259" key="3">
    <source>
        <dbReference type="Pfam" id="PF13399"/>
    </source>
</evidence>
<accession>C0VYJ0</accession>
<keyword evidence="2" id="KW-1133">Transmembrane helix</keyword>
<dbReference type="AlphaFoldDB" id="C0VYJ0"/>
<dbReference type="STRING" id="525245.HMPREF0044_0230"/>
<protein>
    <recommendedName>
        <fullName evidence="3">LytR/CpsA/Psr regulator C-terminal domain-containing protein</fullName>
    </recommendedName>
</protein>
<dbReference type="EMBL" id="ACFG01000004">
    <property type="protein sequence ID" value="EEH64493.1"/>
    <property type="molecule type" value="Genomic_DNA"/>
</dbReference>
<evidence type="ECO:0000256" key="2">
    <source>
        <dbReference type="SAM" id="Phobius"/>
    </source>
</evidence>
<dbReference type="HOGENOM" id="CLU_110134_1_0_11"/>
<feature type="region of interest" description="Disordered" evidence="1">
    <location>
        <begin position="64"/>
        <end position="117"/>
    </location>
</feature>
<dbReference type="PANTHER" id="PTHR33392:SF6">
    <property type="entry name" value="POLYISOPRENYL-TEICHOIC ACID--PEPTIDOGLYCAN TEICHOIC ACID TRANSFERASE TAGU"/>
    <property type="match status" value="1"/>
</dbReference>
<dbReference type="RefSeq" id="WP_006547227.1">
    <property type="nucleotide sequence ID" value="NZ_DS999545.1"/>
</dbReference>
<feature type="compositionally biased region" description="Low complexity" evidence="1">
    <location>
        <begin position="64"/>
        <end position="75"/>
    </location>
</feature>
<evidence type="ECO:0000256" key="1">
    <source>
        <dbReference type="SAM" id="MobiDB-lite"/>
    </source>
</evidence>
<reference evidence="4 5" key="1">
    <citation type="submission" date="2009-01" db="EMBL/GenBank/DDBJ databases">
        <authorList>
            <person name="Qin X."/>
            <person name="Bachman B."/>
            <person name="Battles P."/>
            <person name="Bell A."/>
            <person name="Bess C."/>
            <person name="Bickham C."/>
            <person name="Chaboub L."/>
            <person name="Chen D."/>
            <person name="Coyle M."/>
            <person name="Deiros D.R."/>
            <person name="Dinh H."/>
            <person name="Forbes L."/>
            <person name="Fowler G."/>
            <person name="Francisco L."/>
            <person name="Fu Q."/>
            <person name="Gubbala S."/>
            <person name="Hale W."/>
            <person name="Han Y."/>
            <person name="Hemphill L."/>
            <person name="Highlander S.K."/>
            <person name="Hirani K."/>
            <person name="Hogues M."/>
            <person name="Jackson L."/>
            <person name="Jakkamsetti A."/>
            <person name="Javaid M."/>
            <person name="Jiang H."/>
            <person name="Korchina V."/>
            <person name="Kovar C."/>
            <person name="Lara F."/>
            <person name="Lee S."/>
            <person name="Mata R."/>
            <person name="Mathew T."/>
            <person name="Moen C."/>
            <person name="Morales K."/>
            <person name="Munidasa M."/>
            <person name="Nazareth L."/>
            <person name="Ngo R."/>
            <person name="Nguyen L."/>
            <person name="Okwuonu G."/>
            <person name="Ongeri F."/>
            <person name="Patil S."/>
            <person name="Petrosino J."/>
            <person name="Pham C."/>
            <person name="Pham P."/>
            <person name="Pu L.-L."/>
            <person name="Puazo M."/>
            <person name="Raj R."/>
            <person name="Reid J."/>
            <person name="Rouhana J."/>
            <person name="Saada N."/>
            <person name="Shang Y."/>
            <person name="Simmons D."/>
            <person name="Thornton R."/>
            <person name="Warren J."/>
            <person name="Weissenberger G."/>
            <person name="Zhang J."/>
            <person name="Zhang L."/>
            <person name="Zhou C."/>
            <person name="Zhu D."/>
            <person name="Muzny D."/>
            <person name="Worley K."/>
            <person name="Gibbs R."/>
        </authorList>
    </citation>
    <scope>NUCLEOTIDE SEQUENCE [LARGE SCALE GENOMIC DNA]</scope>
    <source>
        <strain evidence="4 5">DSM 15436</strain>
    </source>
</reference>
<gene>
    <name evidence="4" type="ORF">HMPREF0044_0230</name>
</gene>
<dbReference type="InterPro" id="IPR027381">
    <property type="entry name" value="LytR/CpsA/Psr_C"/>
</dbReference>
<dbReference type="Gene3D" id="3.30.70.2390">
    <property type="match status" value="1"/>
</dbReference>
<keyword evidence="5" id="KW-1185">Reference proteome</keyword>
<dbReference type="Pfam" id="PF13399">
    <property type="entry name" value="LytR_C"/>
    <property type="match status" value="1"/>
</dbReference>
<evidence type="ECO:0000313" key="4">
    <source>
        <dbReference type="EMBL" id="EEH64493.1"/>
    </source>
</evidence>
<proteinExistence type="predicted"/>
<feature type="transmembrane region" description="Helical" evidence="2">
    <location>
        <begin position="32"/>
        <end position="55"/>
    </location>
</feature>
<keyword evidence="2" id="KW-0812">Transmembrane</keyword>
<dbReference type="InterPro" id="IPR050922">
    <property type="entry name" value="LytR/CpsA/Psr_CW_biosynth"/>
</dbReference>
<feature type="domain" description="LytR/CpsA/Psr regulator C-terminal" evidence="3">
    <location>
        <begin position="121"/>
        <end position="204"/>
    </location>
</feature>